<protein>
    <submittedName>
        <fullName evidence="2">Uncharacterized protein</fullName>
    </submittedName>
</protein>
<keyword evidence="3" id="KW-1185">Reference proteome</keyword>
<feature type="compositionally biased region" description="Basic and acidic residues" evidence="1">
    <location>
        <begin position="456"/>
        <end position="466"/>
    </location>
</feature>
<reference evidence="2 3" key="1">
    <citation type="journal article" date="2015" name="Fungal Genet. Biol.">
        <title>Evolution of novel wood decay mechanisms in Agaricales revealed by the genome sequences of Fistulina hepatica and Cylindrobasidium torrendii.</title>
        <authorList>
            <person name="Floudas D."/>
            <person name="Held B.W."/>
            <person name="Riley R."/>
            <person name="Nagy L.G."/>
            <person name="Koehler G."/>
            <person name="Ransdell A.S."/>
            <person name="Younus H."/>
            <person name="Chow J."/>
            <person name="Chiniquy J."/>
            <person name="Lipzen A."/>
            <person name="Tritt A."/>
            <person name="Sun H."/>
            <person name="Haridas S."/>
            <person name="LaButti K."/>
            <person name="Ohm R.A."/>
            <person name="Kues U."/>
            <person name="Blanchette R.A."/>
            <person name="Grigoriev I.V."/>
            <person name="Minto R.E."/>
            <person name="Hibbett D.S."/>
        </authorList>
    </citation>
    <scope>NUCLEOTIDE SEQUENCE [LARGE SCALE GENOMIC DNA]</scope>
    <source>
        <strain evidence="2 3">FP15055 ss-10</strain>
    </source>
</reference>
<dbReference type="Proteomes" id="UP000054007">
    <property type="component" value="Unassembled WGS sequence"/>
</dbReference>
<feature type="compositionally biased region" description="Low complexity" evidence="1">
    <location>
        <begin position="245"/>
        <end position="255"/>
    </location>
</feature>
<evidence type="ECO:0000313" key="2">
    <source>
        <dbReference type="EMBL" id="KIY64225.1"/>
    </source>
</evidence>
<dbReference type="EMBL" id="KN880648">
    <property type="protein sequence ID" value="KIY64225.1"/>
    <property type="molecule type" value="Genomic_DNA"/>
</dbReference>
<proteinExistence type="predicted"/>
<name>A0A0D7B213_9AGAR</name>
<accession>A0A0D7B213</accession>
<organism evidence="2 3">
    <name type="scientific">Cylindrobasidium torrendii FP15055 ss-10</name>
    <dbReference type="NCBI Taxonomy" id="1314674"/>
    <lineage>
        <taxon>Eukaryota</taxon>
        <taxon>Fungi</taxon>
        <taxon>Dikarya</taxon>
        <taxon>Basidiomycota</taxon>
        <taxon>Agaricomycotina</taxon>
        <taxon>Agaricomycetes</taxon>
        <taxon>Agaricomycetidae</taxon>
        <taxon>Agaricales</taxon>
        <taxon>Marasmiineae</taxon>
        <taxon>Physalacriaceae</taxon>
        <taxon>Cylindrobasidium</taxon>
    </lineage>
</organism>
<evidence type="ECO:0000256" key="1">
    <source>
        <dbReference type="SAM" id="MobiDB-lite"/>
    </source>
</evidence>
<feature type="region of interest" description="Disordered" evidence="1">
    <location>
        <begin position="230"/>
        <end position="264"/>
    </location>
</feature>
<feature type="region of interest" description="Disordered" evidence="1">
    <location>
        <begin position="288"/>
        <end position="317"/>
    </location>
</feature>
<evidence type="ECO:0000313" key="3">
    <source>
        <dbReference type="Proteomes" id="UP000054007"/>
    </source>
</evidence>
<feature type="region of interest" description="Disordered" evidence="1">
    <location>
        <begin position="456"/>
        <end position="499"/>
    </location>
</feature>
<feature type="region of interest" description="Disordered" evidence="1">
    <location>
        <begin position="388"/>
        <end position="429"/>
    </location>
</feature>
<feature type="compositionally biased region" description="Polar residues" evidence="1">
    <location>
        <begin position="301"/>
        <end position="316"/>
    </location>
</feature>
<dbReference type="AlphaFoldDB" id="A0A0D7B213"/>
<sequence>MSRADNSPATHILCDSFGAGNIASFTTFVVGPNMDIIDYHTEASDAIDVPERTLGTDLVQNLAGILFHPQLAKGAQDITIYLTSPHIFNIVQAIFSCEFDIDAIAAMLPGELRGTVNWLVVGIVDCLANNSSLSFRQILKRDADSINEFRDLGTLARTLNFPIGDALVTETLRLLNGVRGRPELLCFSYILTTILNGASTKPANGYSSNTSDTDCDPALVIGQARELEKRRLDDDEATDSVLVTSSDRATSSSPSVYGTTPARPSFFETSSLPIIHEDSALFRDENSANDAHTTEPPVVSDNINFGSLPSQTSQRSKATRRIVLSPIRLGIKNVYSARSPSDYSPGSPSPFASRANASIMAVLDFPVSPVASTSRLGQSLLDDWEISSPAQEEDTESVVNPLSSPPPARPRDQTGLHGRNLSPITTPSGRVINRKRRLSADFQDFTLSAIAEELRARGRKRARDDEPLLPSRSESVASEVLDSDDEEVAHLLRPSSSSR</sequence>
<gene>
    <name evidence="2" type="ORF">CYLTODRAFT_413495</name>
</gene>